<reference evidence="2" key="2">
    <citation type="submission" date="2020-05" db="UniProtKB">
        <authorList>
            <consortium name="EnsemblMetazoa"/>
        </authorList>
    </citation>
    <scope>IDENTIFICATION</scope>
    <source>
        <strain evidence="2">IAEA</strain>
    </source>
</reference>
<dbReference type="EMBL" id="JXJN01007007">
    <property type="status" value="NOT_ANNOTATED_CDS"/>
    <property type="molecule type" value="Genomic_DNA"/>
</dbReference>
<dbReference type="AlphaFoldDB" id="A0A1B0B160"/>
<sequence length="101" mass="12001">MFQRYFFHINVNNFITYPSTNMDFSSTENKSIDFSQIFQSIHVPIDNIPILFHRIASSFGCDVLLLFFSFSFLKLKFTLSKRKILTQEEKISAQFCRHYVN</sequence>
<evidence type="ECO:0000313" key="2">
    <source>
        <dbReference type="EnsemblMetazoa" id="GPPI015414-PA"/>
    </source>
</evidence>
<accession>A0A1B0B160</accession>
<dbReference type="VEuPathDB" id="VectorBase:GPPI015414"/>
<reference evidence="3" key="1">
    <citation type="submission" date="2015-01" db="EMBL/GenBank/DDBJ databases">
        <authorList>
            <person name="Aksoy S."/>
            <person name="Warren W."/>
            <person name="Wilson R.K."/>
        </authorList>
    </citation>
    <scope>NUCLEOTIDE SEQUENCE [LARGE SCALE GENOMIC DNA]</scope>
    <source>
        <strain evidence="3">IAEA</strain>
    </source>
</reference>
<keyword evidence="3" id="KW-1185">Reference proteome</keyword>
<evidence type="ECO:0000256" key="1">
    <source>
        <dbReference type="SAM" id="Phobius"/>
    </source>
</evidence>
<protein>
    <submittedName>
        <fullName evidence="2">Uncharacterized protein</fullName>
    </submittedName>
</protein>
<proteinExistence type="predicted"/>
<keyword evidence="1" id="KW-1133">Transmembrane helix</keyword>
<keyword evidence="1" id="KW-0812">Transmembrane</keyword>
<evidence type="ECO:0000313" key="3">
    <source>
        <dbReference type="Proteomes" id="UP000092460"/>
    </source>
</evidence>
<organism evidence="2 3">
    <name type="scientific">Glossina palpalis gambiensis</name>
    <dbReference type="NCBI Taxonomy" id="67801"/>
    <lineage>
        <taxon>Eukaryota</taxon>
        <taxon>Metazoa</taxon>
        <taxon>Ecdysozoa</taxon>
        <taxon>Arthropoda</taxon>
        <taxon>Hexapoda</taxon>
        <taxon>Insecta</taxon>
        <taxon>Pterygota</taxon>
        <taxon>Neoptera</taxon>
        <taxon>Endopterygota</taxon>
        <taxon>Diptera</taxon>
        <taxon>Brachycera</taxon>
        <taxon>Muscomorpha</taxon>
        <taxon>Hippoboscoidea</taxon>
        <taxon>Glossinidae</taxon>
        <taxon>Glossina</taxon>
    </lineage>
</organism>
<keyword evidence="1" id="KW-0472">Membrane</keyword>
<feature type="transmembrane region" description="Helical" evidence="1">
    <location>
        <begin position="51"/>
        <end position="73"/>
    </location>
</feature>
<dbReference type="EnsemblMetazoa" id="GPPI015414-RA">
    <property type="protein sequence ID" value="GPPI015414-PA"/>
    <property type="gene ID" value="GPPI015414"/>
</dbReference>
<dbReference type="Proteomes" id="UP000092460">
    <property type="component" value="Unassembled WGS sequence"/>
</dbReference>
<name>A0A1B0B160_9MUSC</name>